<gene>
    <name evidence="1" type="ORF">HPB50_027308</name>
</gene>
<proteinExistence type="predicted"/>
<dbReference type="EMBL" id="CM023485">
    <property type="protein sequence ID" value="KAH6931716.1"/>
    <property type="molecule type" value="Genomic_DNA"/>
</dbReference>
<sequence length="197" mass="21383">MNECRRHGLGDHDRATAWHQEGMVWSGGGMMQTHAQVAPPLGKVRKQPTSHAKTEMGGGLRLKDEEVGKRESGRRRAGGGRKKKKKDGARGGGGRVQSGGGLWYSRLTRMLSRWKSWLALFQSDCLASRTGSSGVSIPAAAAPSLRATTMETTGHHSARANNTWGTHHTHTHSRAESTTAAAHKHTHCAERRKLVAQ</sequence>
<accession>A0ACB7SCQ7</accession>
<evidence type="ECO:0000313" key="1">
    <source>
        <dbReference type="EMBL" id="KAH6931716.1"/>
    </source>
</evidence>
<dbReference type="Proteomes" id="UP000821845">
    <property type="component" value="Chromosome 5"/>
</dbReference>
<organism evidence="1 2">
    <name type="scientific">Hyalomma asiaticum</name>
    <name type="common">Tick</name>
    <dbReference type="NCBI Taxonomy" id="266040"/>
    <lineage>
        <taxon>Eukaryota</taxon>
        <taxon>Metazoa</taxon>
        <taxon>Ecdysozoa</taxon>
        <taxon>Arthropoda</taxon>
        <taxon>Chelicerata</taxon>
        <taxon>Arachnida</taxon>
        <taxon>Acari</taxon>
        <taxon>Parasitiformes</taxon>
        <taxon>Ixodida</taxon>
        <taxon>Ixodoidea</taxon>
        <taxon>Ixodidae</taxon>
        <taxon>Hyalomminae</taxon>
        <taxon>Hyalomma</taxon>
    </lineage>
</organism>
<comment type="caution">
    <text evidence="1">The sequence shown here is derived from an EMBL/GenBank/DDBJ whole genome shotgun (WGS) entry which is preliminary data.</text>
</comment>
<protein>
    <submittedName>
        <fullName evidence="1">Uncharacterized protein</fullName>
    </submittedName>
</protein>
<evidence type="ECO:0000313" key="2">
    <source>
        <dbReference type="Proteomes" id="UP000821845"/>
    </source>
</evidence>
<keyword evidence="2" id="KW-1185">Reference proteome</keyword>
<name>A0ACB7SCQ7_HYAAI</name>
<reference evidence="1" key="1">
    <citation type="submission" date="2020-05" db="EMBL/GenBank/DDBJ databases">
        <title>Large-scale comparative analyses of tick genomes elucidate their genetic diversity and vector capacities.</title>
        <authorList>
            <person name="Jia N."/>
            <person name="Wang J."/>
            <person name="Shi W."/>
            <person name="Du L."/>
            <person name="Sun Y."/>
            <person name="Zhan W."/>
            <person name="Jiang J."/>
            <person name="Wang Q."/>
            <person name="Zhang B."/>
            <person name="Ji P."/>
            <person name="Sakyi L.B."/>
            <person name="Cui X."/>
            <person name="Yuan T."/>
            <person name="Jiang B."/>
            <person name="Yang W."/>
            <person name="Lam T.T.-Y."/>
            <person name="Chang Q."/>
            <person name="Ding S."/>
            <person name="Wang X."/>
            <person name="Zhu J."/>
            <person name="Ruan X."/>
            <person name="Zhao L."/>
            <person name="Wei J."/>
            <person name="Que T."/>
            <person name="Du C."/>
            <person name="Cheng J."/>
            <person name="Dai P."/>
            <person name="Han X."/>
            <person name="Huang E."/>
            <person name="Gao Y."/>
            <person name="Liu J."/>
            <person name="Shao H."/>
            <person name="Ye R."/>
            <person name="Li L."/>
            <person name="Wei W."/>
            <person name="Wang X."/>
            <person name="Wang C."/>
            <person name="Yang T."/>
            <person name="Huo Q."/>
            <person name="Li W."/>
            <person name="Guo W."/>
            <person name="Chen H."/>
            <person name="Zhou L."/>
            <person name="Ni X."/>
            <person name="Tian J."/>
            <person name="Zhou Y."/>
            <person name="Sheng Y."/>
            <person name="Liu T."/>
            <person name="Pan Y."/>
            <person name="Xia L."/>
            <person name="Li J."/>
            <person name="Zhao F."/>
            <person name="Cao W."/>
        </authorList>
    </citation>
    <scope>NUCLEOTIDE SEQUENCE</scope>
    <source>
        <strain evidence="1">Hyas-2018</strain>
    </source>
</reference>